<evidence type="ECO:0000313" key="6">
    <source>
        <dbReference type="EMBL" id="SVD66166.1"/>
    </source>
</evidence>
<evidence type="ECO:0000259" key="5">
    <source>
        <dbReference type="Pfam" id="PF01379"/>
    </source>
</evidence>
<keyword evidence="4" id="KW-0627">Porphyrin biosynthesis</keyword>
<organism evidence="6">
    <name type="scientific">marine metagenome</name>
    <dbReference type="NCBI Taxonomy" id="408172"/>
    <lineage>
        <taxon>unclassified sequences</taxon>
        <taxon>metagenomes</taxon>
        <taxon>ecological metagenomes</taxon>
    </lineage>
</organism>
<comment type="similarity">
    <text evidence="1">Belongs to the HMBS family.</text>
</comment>
<dbReference type="Gene3D" id="3.40.190.10">
    <property type="entry name" value="Periplasmic binding protein-like II"/>
    <property type="match status" value="1"/>
</dbReference>
<dbReference type="GO" id="GO:0006783">
    <property type="term" value="P:heme biosynthetic process"/>
    <property type="evidence" value="ECO:0007669"/>
    <property type="project" value="TreeGrafter"/>
</dbReference>
<reference evidence="6" key="1">
    <citation type="submission" date="2018-05" db="EMBL/GenBank/DDBJ databases">
        <authorList>
            <person name="Lanie J.A."/>
            <person name="Ng W.-L."/>
            <person name="Kazmierczak K.M."/>
            <person name="Andrzejewski T.M."/>
            <person name="Davidsen T.M."/>
            <person name="Wayne K.J."/>
            <person name="Tettelin H."/>
            <person name="Glass J.I."/>
            <person name="Rusch D."/>
            <person name="Podicherti R."/>
            <person name="Tsui H.-C.T."/>
            <person name="Winkler M.E."/>
        </authorList>
    </citation>
    <scope>NUCLEOTIDE SEQUENCE</scope>
</reference>
<dbReference type="GO" id="GO:0004418">
    <property type="term" value="F:hydroxymethylbilane synthase activity"/>
    <property type="evidence" value="ECO:0007669"/>
    <property type="project" value="UniProtKB-EC"/>
</dbReference>
<keyword evidence="3" id="KW-0808">Transferase</keyword>
<dbReference type="PRINTS" id="PR00151">
    <property type="entry name" value="PORPHBDMNASE"/>
</dbReference>
<evidence type="ECO:0000256" key="3">
    <source>
        <dbReference type="ARBA" id="ARBA00022679"/>
    </source>
</evidence>
<dbReference type="EC" id="2.5.1.61" evidence="2"/>
<gene>
    <name evidence="6" type="ORF">METZ01_LOCUS419020</name>
</gene>
<evidence type="ECO:0000256" key="2">
    <source>
        <dbReference type="ARBA" id="ARBA00012655"/>
    </source>
</evidence>
<evidence type="ECO:0000256" key="1">
    <source>
        <dbReference type="ARBA" id="ARBA00005638"/>
    </source>
</evidence>
<dbReference type="InterPro" id="IPR022417">
    <property type="entry name" value="Porphobilin_deaminase_N"/>
</dbReference>
<accession>A0A382X4R6</accession>
<dbReference type="PANTHER" id="PTHR11557:SF0">
    <property type="entry name" value="PORPHOBILINOGEN DEAMINASE"/>
    <property type="match status" value="1"/>
</dbReference>
<dbReference type="EMBL" id="UINC01165017">
    <property type="protein sequence ID" value="SVD66166.1"/>
    <property type="molecule type" value="Genomic_DNA"/>
</dbReference>
<dbReference type="PANTHER" id="PTHR11557">
    <property type="entry name" value="PORPHOBILINOGEN DEAMINASE"/>
    <property type="match status" value="1"/>
</dbReference>
<dbReference type="Pfam" id="PF01379">
    <property type="entry name" value="Porphobil_deam"/>
    <property type="match status" value="1"/>
</dbReference>
<evidence type="ECO:0000256" key="4">
    <source>
        <dbReference type="ARBA" id="ARBA00023244"/>
    </source>
</evidence>
<feature type="domain" description="Porphobilinogen deaminase N-terminal" evidence="5">
    <location>
        <begin position="10"/>
        <end position="102"/>
    </location>
</feature>
<dbReference type="AlphaFoldDB" id="A0A382X4R6"/>
<protein>
    <recommendedName>
        <fullName evidence="2">hydroxymethylbilane synthase</fullName>
        <ecNumber evidence="2">2.5.1.61</ecNumber>
    </recommendedName>
</protein>
<feature type="non-terminal residue" evidence="6">
    <location>
        <position position="103"/>
    </location>
</feature>
<name>A0A382X4R6_9ZZZZ</name>
<dbReference type="InterPro" id="IPR000860">
    <property type="entry name" value="HemC"/>
</dbReference>
<dbReference type="GO" id="GO:0005737">
    <property type="term" value="C:cytoplasm"/>
    <property type="evidence" value="ECO:0007669"/>
    <property type="project" value="TreeGrafter"/>
</dbReference>
<sequence>MLLAVYPLLDIHINIIQTQGDKNLDKPLYEIGGKSIFTTELEDALLNHHIDLAVHSLKDLPSTLEDGLIYTGSPEREDARDVFVSNRWETLAAVPSGGSIATG</sequence>
<proteinExistence type="inferred from homology"/>
<dbReference type="SUPFAM" id="SSF53850">
    <property type="entry name" value="Periplasmic binding protein-like II"/>
    <property type="match status" value="1"/>
</dbReference>